<evidence type="ECO:0000256" key="2">
    <source>
        <dbReference type="SAM" id="MobiDB-lite"/>
    </source>
</evidence>
<evidence type="ECO:0000313" key="4">
    <source>
        <dbReference type="Proteomes" id="UP000694300"/>
    </source>
</evidence>
<protein>
    <recommendedName>
        <fullName evidence="5">DivIVA protein</fullName>
    </recommendedName>
</protein>
<dbReference type="EMBL" id="JADQDF010000001">
    <property type="protein sequence ID" value="MBW0127591.1"/>
    <property type="molecule type" value="Genomic_DNA"/>
</dbReference>
<feature type="compositionally biased region" description="Basic and acidic residues" evidence="2">
    <location>
        <begin position="443"/>
        <end position="455"/>
    </location>
</feature>
<feature type="compositionally biased region" description="Basic residues" evidence="2">
    <location>
        <begin position="462"/>
        <end position="474"/>
    </location>
</feature>
<feature type="region of interest" description="Disordered" evidence="2">
    <location>
        <begin position="344"/>
        <end position="474"/>
    </location>
</feature>
<accession>A0ABS6U5U9</accession>
<evidence type="ECO:0000256" key="1">
    <source>
        <dbReference type="SAM" id="Coils"/>
    </source>
</evidence>
<dbReference type="RefSeq" id="WP_218595600.1">
    <property type="nucleotide sequence ID" value="NZ_JADQDF010000001.1"/>
</dbReference>
<proteinExistence type="predicted"/>
<feature type="coiled-coil region" evidence="1">
    <location>
        <begin position="104"/>
        <end position="143"/>
    </location>
</feature>
<name>A0ABS6U5U9_9PSEU</name>
<organism evidence="3 4">
    <name type="scientific">Pseudonocardia oceani</name>
    <dbReference type="NCBI Taxonomy" id="2792013"/>
    <lineage>
        <taxon>Bacteria</taxon>
        <taxon>Bacillati</taxon>
        <taxon>Actinomycetota</taxon>
        <taxon>Actinomycetes</taxon>
        <taxon>Pseudonocardiales</taxon>
        <taxon>Pseudonocardiaceae</taxon>
        <taxon>Pseudonocardia</taxon>
    </lineage>
</organism>
<feature type="compositionally biased region" description="Pro residues" evidence="2">
    <location>
        <begin position="358"/>
        <end position="385"/>
    </location>
</feature>
<gene>
    <name evidence="3" type="ORF">I4I82_07830</name>
</gene>
<keyword evidence="1" id="KW-0175">Coiled coil</keyword>
<dbReference type="Proteomes" id="UP000694300">
    <property type="component" value="Unassembled WGS sequence"/>
</dbReference>
<evidence type="ECO:0000313" key="3">
    <source>
        <dbReference type="EMBL" id="MBW0127591.1"/>
    </source>
</evidence>
<keyword evidence="4" id="KW-1185">Reference proteome</keyword>
<reference evidence="3 4" key="1">
    <citation type="submission" date="2020-11" db="EMBL/GenBank/DDBJ databases">
        <title>Pseudonocardia abyssalis sp. nov. and Pseudonocardia oceani sp. nov., description and phylogenomic analysis of two novel actinomycetes isolated from the deep Southern Ocean.</title>
        <authorList>
            <person name="Parra J."/>
        </authorList>
    </citation>
    <scope>NUCLEOTIDE SEQUENCE [LARGE SCALE GENOMIC DNA]</scope>
    <source>
        <strain evidence="4">KRD185</strain>
    </source>
</reference>
<comment type="caution">
    <text evidence="3">The sequence shown here is derived from an EMBL/GenBank/DDBJ whole genome shotgun (WGS) entry which is preliminary data.</text>
</comment>
<evidence type="ECO:0008006" key="5">
    <source>
        <dbReference type="Google" id="ProtNLM"/>
    </source>
</evidence>
<feature type="compositionally biased region" description="Low complexity" evidence="2">
    <location>
        <begin position="431"/>
        <end position="442"/>
    </location>
</feature>
<sequence length="474" mass="51410">MPVDSAEPMPDAGFDVVRRGYDQGQVDMHLRRIDAEISILAADRDAAVDQSTQLGRELEDARARAEKLRAQVRTLAGPPQSVQGMSERMRSMLRLAEDEVSDMLAGAEKDAARRREEAEQEAERTLAAAKEEAERTLTAARDEAASYLGPAQVEATELAERTAREKAQLVTDRIAMERAVAADREAMEREIAELRATTEARLAEERATVEQALAAQRAGVEREVAALVRRSEEERARLWAQAQAQRDEVEQDFAIAMDQRRTEALAALAAERASTRREIDGMHQSHAERVRVEIVRAEEHAHRIVAAAERRVAELTALRGRIAEQLGGTQYVLSRALASLAPVEGEPGARTNGYAPAPSTPVPAPQSPPRQTPPRPAPAQAPAEPPTVQLKPDTLTDLEPVAAPTSDAQDEAPSADGTPTPTDGEVDTKAGSTNGSGDATDTTDAKSAKDAKSDSRPSPQRRDRRRTRAAAGRR</sequence>